<evidence type="ECO:0000313" key="2">
    <source>
        <dbReference type="EMBL" id="OAM73759.1"/>
    </source>
</evidence>
<proteinExistence type="predicted"/>
<dbReference type="STRING" id="1770058.A3840_17345"/>
<feature type="region of interest" description="Disordered" evidence="1">
    <location>
        <begin position="113"/>
        <end position="142"/>
    </location>
</feature>
<dbReference type="EMBL" id="LVVY01000130">
    <property type="protein sequence ID" value="OAM73759.1"/>
    <property type="molecule type" value="Genomic_DNA"/>
</dbReference>
<evidence type="ECO:0008006" key="4">
    <source>
        <dbReference type="Google" id="ProtNLM"/>
    </source>
</evidence>
<dbReference type="Pfam" id="PF07030">
    <property type="entry name" value="Phage_Mu_Gp36"/>
    <property type="match status" value="1"/>
</dbReference>
<comment type="caution">
    <text evidence="2">The sequence shown here is derived from an EMBL/GenBank/DDBJ whole genome shotgun (WGS) entry which is preliminary data.</text>
</comment>
<keyword evidence="3" id="KW-1185">Reference proteome</keyword>
<dbReference type="Proteomes" id="UP000078389">
    <property type="component" value="Unassembled WGS sequence"/>
</dbReference>
<protein>
    <recommendedName>
        <fullName evidence="4">Mu-like prophage protein gp36</fullName>
    </recommendedName>
</protein>
<dbReference type="InterPro" id="IPR009752">
    <property type="entry name" value="Phage_Mu_GpJ"/>
</dbReference>
<organism evidence="2 3">
    <name type="scientific">Devosia elaeis</name>
    <dbReference type="NCBI Taxonomy" id="1770058"/>
    <lineage>
        <taxon>Bacteria</taxon>
        <taxon>Pseudomonadati</taxon>
        <taxon>Pseudomonadota</taxon>
        <taxon>Alphaproteobacteria</taxon>
        <taxon>Hyphomicrobiales</taxon>
        <taxon>Devosiaceae</taxon>
        <taxon>Devosia</taxon>
    </lineage>
</organism>
<dbReference type="RefSeq" id="WP_067459880.1">
    <property type="nucleotide sequence ID" value="NZ_LVVY01000130.1"/>
</dbReference>
<evidence type="ECO:0000313" key="3">
    <source>
        <dbReference type="Proteomes" id="UP000078389"/>
    </source>
</evidence>
<evidence type="ECO:0000256" key="1">
    <source>
        <dbReference type="SAM" id="MobiDB-lite"/>
    </source>
</evidence>
<name>A0A178HMI4_9HYPH</name>
<dbReference type="OrthoDB" id="9812088at2"/>
<reference evidence="2 3" key="1">
    <citation type="submission" date="2016-03" db="EMBL/GenBank/DDBJ databases">
        <title>Genome sequencing of Devosia sp. S37.</title>
        <authorList>
            <person name="Mohd Nor M."/>
        </authorList>
    </citation>
    <scope>NUCLEOTIDE SEQUENCE [LARGE SCALE GENOMIC DNA]</scope>
    <source>
        <strain evidence="2 3">S37</strain>
    </source>
</reference>
<accession>A0A178HMI4</accession>
<gene>
    <name evidence="2" type="ORF">A3840_17345</name>
</gene>
<sequence length="142" mass="16178">MAYATAQDMIDRFSEQQLKEVTDPDVESIRTEALDRALEDASDEIDGYLEGRYRLPLPNPPRSLRIIACNIAMYRLLSLRQIDVMEDQRKRYEDAIKFLRAVSTGDINLGLTPANETVQPAGGPTMREGPVRTFSRDRLRGY</sequence>
<dbReference type="AlphaFoldDB" id="A0A178HMI4"/>